<gene>
    <name evidence="1" type="ORF">B7P43_G04718</name>
</gene>
<dbReference type="InParanoid" id="A0A2J7PKN8"/>
<sequence>MATSQLPGRSEELMTLMTVLSELNVITEDCKLWAPPFIPCLMGGVKLAVMIVSADWLAHVMI</sequence>
<dbReference type="EMBL" id="NEVH01024535">
    <property type="protein sequence ID" value="PNF16907.1"/>
    <property type="molecule type" value="Genomic_DNA"/>
</dbReference>
<comment type="caution">
    <text evidence="1">The sequence shown here is derived from an EMBL/GenBank/DDBJ whole genome shotgun (WGS) entry which is preliminary data.</text>
</comment>
<reference evidence="1 2" key="1">
    <citation type="submission" date="2017-12" db="EMBL/GenBank/DDBJ databases">
        <title>Hemimetabolous genomes reveal molecular basis of termite eusociality.</title>
        <authorList>
            <person name="Harrison M.C."/>
            <person name="Jongepier E."/>
            <person name="Robertson H.M."/>
            <person name="Arning N."/>
            <person name="Bitard-Feildel T."/>
            <person name="Chao H."/>
            <person name="Childers C.P."/>
            <person name="Dinh H."/>
            <person name="Doddapaneni H."/>
            <person name="Dugan S."/>
            <person name="Gowin J."/>
            <person name="Greiner C."/>
            <person name="Han Y."/>
            <person name="Hu H."/>
            <person name="Hughes D.S.T."/>
            <person name="Huylmans A.-K."/>
            <person name="Kemena C."/>
            <person name="Kremer L.P.M."/>
            <person name="Lee S.L."/>
            <person name="Lopez-Ezquerra A."/>
            <person name="Mallet L."/>
            <person name="Monroy-Kuhn J.M."/>
            <person name="Moser A."/>
            <person name="Murali S.C."/>
            <person name="Muzny D.M."/>
            <person name="Otani S."/>
            <person name="Piulachs M.-D."/>
            <person name="Poelchau M."/>
            <person name="Qu J."/>
            <person name="Schaub F."/>
            <person name="Wada-Katsumata A."/>
            <person name="Worley K.C."/>
            <person name="Xie Q."/>
            <person name="Ylla G."/>
            <person name="Poulsen M."/>
            <person name="Gibbs R.A."/>
            <person name="Schal C."/>
            <person name="Richards S."/>
            <person name="Belles X."/>
            <person name="Korb J."/>
            <person name="Bornberg-Bauer E."/>
        </authorList>
    </citation>
    <scope>NUCLEOTIDE SEQUENCE [LARGE SCALE GENOMIC DNA]</scope>
    <source>
        <tissue evidence="1">Whole body</tissue>
    </source>
</reference>
<keyword evidence="2" id="KW-1185">Reference proteome</keyword>
<proteinExistence type="predicted"/>
<name>A0A2J7PKN8_9NEOP</name>
<dbReference type="AlphaFoldDB" id="A0A2J7PKN8"/>
<evidence type="ECO:0000313" key="1">
    <source>
        <dbReference type="EMBL" id="PNF16907.1"/>
    </source>
</evidence>
<protein>
    <submittedName>
        <fullName evidence="1">Uncharacterized protein</fullName>
    </submittedName>
</protein>
<dbReference type="Proteomes" id="UP000235965">
    <property type="component" value="Unassembled WGS sequence"/>
</dbReference>
<evidence type="ECO:0000313" key="2">
    <source>
        <dbReference type="Proteomes" id="UP000235965"/>
    </source>
</evidence>
<accession>A0A2J7PKN8</accession>
<organism evidence="1 2">
    <name type="scientific">Cryptotermes secundus</name>
    <dbReference type="NCBI Taxonomy" id="105785"/>
    <lineage>
        <taxon>Eukaryota</taxon>
        <taxon>Metazoa</taxon>
        <taxon>Ecdysozoa</taxon>
        <taxon>Arthropoda</taxon>
        <taxon>Hexapoda</taxon>
        <taxon>Insecta</taxon>
        <taxon>Pterygota</taxon>
        <taxon>Neoptera</taxon>
        <taxon>Polyneoptera</taxon>
        <taxon>Dictyoptera</taxon>
        <taxon>Blattodea</taxon>
        <taxon>Blattoidea</taxon>
        <taxon>Termitoidae</taxon>
        <taxon>Kalotermitidae</taxon>
        <taxon>Cryptotermitinae</taxon>
        <taxon>Cryptotermes</taxon>
    </lineage>
</organism>